<feature type="signal peptide" evidence="2">
    <location>
        <begin position="1"/>
        <end position="20"/>
    </location>
</feature>
<evidence type="ECO:0000256" key="2">
    <source>
        <dbReference type="SAM" id="SignalP"/>
    </source>
</evidence>
<gene>
    <name evidence="3" type="ORF">MMF93_10445</name>
</gene>
<feature type="chain" id="PRO_5046132164" description="Small secreted hydrophilic protein" evidence="2">
    <location>
        <begin position="21"/>
        <end position="109"/>
    </location>
</feature>
<dbReference type="RefSeq" id="WP_242750925.1">
    <property type="nucleotide sequence ID" value="NZ_CP093846.1"/>
</dbReference>
<keyword evidence="4" id="KW-1185">Reference proteome</keyword>
<feature type="region of interest" description="Disordered" evidence="1">
    <location>
        <begin position="36"/>
        <end position="109"/>
    </location>
</feature>
<keyword evidence="2" id="KW-0732">Signal</keyword>
<accession>A0ABY3XR64</accession>
<organism evidence="3 4">
    <name type="scientific">Streptomyces tubbatahanensis</name>
    <dbReference type="NCBI Taxonomy" id="2923272"/>
    <lineage>
        <taxon>Bacteria</taxon>
        <taxon>Bacillati</taxon>
        <taxon>Actinomycetota</taxon>
        <taxon>Actinomycetes</taxon>
        <taxon>Kitasatosporales</taxon>
        <taxon>Streptomycetaceae</taxon>
        <taxon>Streptomyces</taxon>
    </lineage>
</organism>
<reference evidence="3 4" key="1">
    <citation type="journal article" date="2023" name="Microbiol. Spectr.">
        <title>Synergy between Genome Mining, Metabolomics, and Bioinformatics Uncovers Antibacterial Chlorinated Carbazole Alkaloids and Their Biosynthetic Gene Cluster from Streptomyces tubbatahanensis sp. nov., a Novel Actinomycete Isolated from Sulu Sea, Philippines.</title>
        <authorList>
            <person name="Tenebro C.P."/>
            <person name="Trono D.J.V.L."/>
            <person name="Balida L.A.P."/>
            <person name="Bayog L.K.A."/>
            <person name="Bruna J.R."/>
            <person name="Sabido E.M."/>
            <person name="Caspe D.P.C."/>
            <person name="de Los Santos E.L.C."/>
            <person name="Saludes J.P."/>
            <person name="Dalisay D.S."/>
        </authorList>
    </citation>
    <scope>NUCLEOTIDE SEQUENCE [LARGE SCALE GENOMIC DNA]</scope>
    <source>
        <strain evidence="3 4">DSD3025</strain>
    </source>
</reference>
<evidence type="ECO:0008006" key="5">
    <source>
        <dbReference type="Google" id="ProtNLM"/>
    </source>
</evidence>
<dbReference type="Proteomes" id="UP001202244">
    <property type="component" value="Chromosome"/>
</dbReference>
<evidence type="ECO:0000313" key="3">
    <source>
        <dbReference type="EMBL" id="UNS96885.1"/>
    </source>
</evidence>
<name>A0ABY3XR64_9ACTN</name>
<sequence length="109" mass="10645">MHRLLAAALTCVLAAGLAVGAGLGIVAALNATPEQPNVPLVHFHSSPDEIPGLGESALPSPSPEGSEDTGPAGDTEPSADTEPSGGTEPSDDDTERTGDPAPVSAAPGN</sequence>
<evidence type="ECO:0000313" key="4">
    <source>
        <dbReference type="Proteomes" id="UP001202244"/>
    </source>
</evidence>
<proteinExistence type="predicted"/>
<evidence type="ECO:0000256" key="1">
    <source>
        <dbReference type="SAM" id="MobiDB-lite"/>
    </source>
</evidence>
<dbReference type="EMBL" id="CP093846">
    <property type="protein sequence ID" value="UNS96885.1"/>
    <property type="molecule type" value="Genomic_DNA"/>
</dbReference>
<protein>
    <recommendedName>
        <fullName evidence="5">Small secreted hydrophilic protein</fullName>
    </recommendedName>
</protein>